<feature type="domain" description="SGNH hydrolase-type esterase" evidence="1">
    <location>
        <begin position="27"/>
        <end position="105"/>
    </location>
</feature>
<evidence type="ECO:0000259" key="1">
    <source>
        <dbReference type="Pfam" id="PF13472"/>
    </source>
</evidence>
<dbReference type="InterPro" id="IPR013830">
    <property type="entry name" value="SGNH_hydro"/>
</dbReference>
<dbReference type="PANTHER" id="PTHR30383">
    <property type="entry name" value="THIOESTERASE 1/PROTEASE 1/LYSOPHOSPHOLIPASE L1"/>
    <property type="match status" value="1"/>
</dbReference>
<dbReference type="InterPro" id="IPR051532">
    <property type="entry name" value="Ester_Hydrolysis_Enzymes"/>
</dbReference>
<protein>
    <recommendedName>
        <fullName evidence="1">SGNH hydrolase-type esterase domain-containing protein</fullName>
    </recommendedName>
</protein>
<dbReference type="InterPro" id="IPR036514">
    <property type="entry name" value="SGNH_hydro_sf"/>
</dbReference>
<proteinExistence type="predicted"/>
<name>A0A382MYY2_9ZZZZ</name>
<accession>A0A382MYY2</accession>
<dbReference type="PANTHER" id="PTHR30383:SF5">
    <property type="entry name" value="SGNH HYDROLASE-TYPE ESTERASE DOMAIN-CONTAINING PROTEIN"/>
    <property type="match status" value="1"/>
</dbReference>
<reference evidence="2" key="1">
    <citation type="submission" date="2018-05" db="EMBL/GenBank/DDBJ databases">
        <authorList>
            <person name="Lanie J.A."/>
            <person name="Ng W.-L."/>
            <person name="Kazmierczak K.M."/>
            <person name="Andrzejewski T.M."/>
            <person name="Davidsen T.M."/>
            <person name="Wayne K.J."/>
            <person name="Tettelin H."/>
            <person name="Glass J.I."/>
            <person name="Rusch D."/>
            <person name="Podicherti R."/>
            <person name="Tsui H.-C.T."/>
            <person name="Winkler M.E."/>
        </authorList>
    </citation>
    <scope>NUCLEOTIDE SEQUENCE</scope>
</reference>
<dbReference type="AlphaFoldDB" id="A0A382MYY2"/>
<evidence type="ECO:0000313" key="2">
    <source>
        <dbReference type="EMBL" id="SVC53986.1"/>
    </source>
</evidence>
<dbReference type="Gene3D" id="3.40.50.1110">
    <property type="entry name" value="SGNH hydrolase"/>
    <property type="match status" value="1"/>
</dbReference>
<organism evidence="2">
    <name type="scientific">marine metagenome</name>
    <dbReference type="NCBI Taxonomy" id="408172"/>
    <lineage>
        <taxon>unclassified sequences</taxon>
        <taxon>metagenomes</taxon>
        <taxon>ecological metagenomes</taxon>
    </lineage>
</organism>
<dbReference type="SUPFAM" id="SSF52266">
    <property type="entry name" value="SGNH hydrolase"/>
    <property type="match status" value="1"/>
</dbReference>
<sequence>MKQSFLCIILAIAGISSAAEPHIRVACVGDSITYGAAIRDRAKNCYPKVLGNLLGKKYTVHNYGVNGATLLKKGDKPYWKLRAFEEATKFGPNVVIIKLGTNDPKPQNWGKVGEEYEA</sequence>
<dbReference type="EMBL" id="UINC01096800">
    <property type="protein sequence ID" value="SVC53986.1"/>
    <property type="molecule type" value="Genomic_DNA"/>
</dbReference>
<dbReference type="GO" id="GO:0004622">
    <property type="term" value="F:phosphatidylcholine lysophospholipase activity"/>
    <property type="evidence" value="ECO:0007669"/>
    <property type="project" value="TreeGrafter"/>
</dbReference>
<feature type="non-terminal residue" evidence="2">
    <location>
        <position position="118"/>
    </location>
</feature>
<dbReference type="Pfam" id="PF13472">
    <property type="entry name" value="Lipase_GDSL_2"/>
    <property type="match status" value="1"/>
</dbReference>
<gene>
    <name evidence="2" type="ORF">METZ01_LOCUS306840</name>
</gene>